<feature type="compositionally biased region" description="Polar residues" evidence="1">
    <location>
        <begin position="34"/>
        <end position="45"/>
    </location>
</feature>
<reference evidence="2 3" key="1">
    <citation type="submission" date="2014-02" db="EMBL/GenBank/DDBJ databases">
        <title>The Genome Sequence of Trichophyton rubrum (morphotype soudanense) CBS 452.61.</title>
        <authorList>
            <consortium name="The Broad Institute Genomics Platform"/>
            <person name="Cuomo C.A."/>
            <person name="White T.C."/>
            <person name="Graser Y."/>
            <person name="Martinez-Rossi N."/>
            <person name="Heitman J."/>
            <person name="Young S.K."/>
            <person name="Zeng Q."/>
            <person name="Gargeya S."/>
            <person name="Abouelleil A."/>
            <person name="Alvarado L."/>
            <person name="Chapman S.B."/>
            <person name="Gainer-Dewar J."/>
            <person name="Goldberg J."/>
            <person name="Griggs A."/>
            <person name="Gujja S."/>
            <person name="Hansen M."/>
            <person name="Howarth C."/>
            <person name="Imamovic A."/>
            <person name="Larimer J."/>
            <person name="Martinez D."/>
            <person name="Murphy C."/>
            <person name="Pearson M.D."/>
            <person name="Persinoti G."/>
            <person name="Poon T."/>
            <person name="Priest M."/>
            <person name="Roberts A.D."/>
            <person name="Saif S."/>
            <person name="Shea T.D."/>
            <person name="Sykes S.N."/>
            <person name="Wortman J."/>
            <person name="Nusbaum C."/>
            <person name="Birren B."/>
        </authorList>
    </citation>
    <scope>NUCLEOTIDE SEQUENCE [LARGE SCALE GENOMIC DNA]</scope>
    <source>
        <strain evidence="2 3">CBS 452.61</strain>
    </source>
</reference>
<organism evidence="2 3">
    <name type="scientific">Trichophyton soudanense CBS 452.61</name>
    <dbReference type="NCBI Taxonomy" id="1215331"/>
    <lineage>
        <taxon>Eukaryota</taxon>
        <taxon>Fungi</taxon>
        <taxon>Dikarya</taxon>
        <taxon>Ascomycota</taxon>
        <taxon>Pezizomycotina</taxon>
        <taxon>Eurotiomycetes</taxon>
        <taxon>Eurotiomycetidae</taxon>
        <taxon>Onygenales</taxon>
        <taxon>Arthrodermataceae</taxon>
        <taxon>Trichophyton</taxon>
    </lineage>
</organism>
<proteinExistence type="predicted"/>
<gene>
    <name evidence="2" type="ORF">H105_03099</name>
</gene>
<keyword evidence="3" id="KW-1185">Reference proteome</keyword>
<evidence type="ECO:0000313" key="2">
    <source>
        <dbReference type="EMBL" id="EZF75322.1"/>
    </source>
</evidence>
<protein>
    <submittedName>
        <fullName evidence="2">Uncharacterized protein</fullName>
    </submittedName>
</protein>
<accession>A0A022XX72</accession>
<evidence type="ECO:0000313" key="3">
    <source>
        <dbReference type="Proteomes" id="UP000023623"/>
    </source>
</evidence>
<dbReference type="HOGENOM" id="CLU_1788208_0_0_1"/>
<feature type="region of interest" description="Disordered" evidence="1">
    <location>
        <begin position="1"/>
        <end position="45"/>
    </location>
</feature>
<dbReference type="Proteomes" id="UP000023623">
    <property type="component" value="Unassembled WGS sequence"/>
</dbReference>
<dbReference type="AlphaFoldDB" id="A0A022XX72"/>
<sequence length="145" mass="16579">MRRFSLRNPRHGMKPREKDDSSMGTLEAYPGAGNPNSSFQPTSASEGTFNRWVRQCTETFERTDMIYIFCKAYPVLRTLGNKELLLSKYIKMPSHVHSSWSNLVELKQAHEKAVGYGAGPCVSDKAVRSVRNSKWTRCPPRLPWE</sequence>
<feature type="compositionally biased region" description="Basic residues" evidence="1">
    <location>
        <begin position="1"/>
        <end position="13"/>
    </location>
</feature>
<evidence type="ECO:0000256" key="1">
    <source>
        <dbReference type="SAM" id="MobiDB-lite"/>
    </source>
</evidence>
<dbReference type="EMBL" id="KK208812">
    <property type="protein sequence ID" value="EZF75322.1"/>
    <property type="molecule type" value="Genomic_DNA"/>
</dbReference>
<name>A0A022XX72_TRISD</name>